<dbReference type="EMBL" id="JAPUUL010000827">
    <property type="protein sequence ID" value="KAJ8129217.1"/>
    <property type="molecule type" value="Genomic_DNA"/>
</dbReference>
<comment type="caution">
    <text evidence="1">The sequence shown here is derived from an EMBL/GenBank/DDBJ whole genome shotgun (WGS) entry which is preliminary data.</text>
</comment>
<organism evidence="1 2">
    <name type="scientific">Lasiodiplodia mahajangana</name>
    <dbReference type="NCBI Taxonomy" id="1108764"/>
    <lineage>
        <taxon>Eukaryota</taxon>
        <taxon>Fungi</taxon>
        <taxon>Dikarya</taxon>
        <taxon>Ascomycota</taxon>
        <taxon>Pezizomycotina</taxon>
        <taxon>Dothideomycetes</taxon>
        <taxon>Dothideomycetes incertae sedis</taxon>
        <taxon>Botryosphaeriales</taxon>
        <taxon>Botryosphaeriaceae</taxon>
        <taxon>Lasiodiplodia</taxon>
    </lineage>
</organism>
<evidence type="ECO:0000313" key="1">
    <source>
        <dbReference type="EMBL" id="KAJ8129217.1"/>
    </source>
</evidence>
<dbReference type="Proteomes" id="UP001153332">
    <property type="component" value="Unassembled WGS sequence"/>
</dbReference>
<reference evidence="1" key="1">
    <citation type="submission" date="2022-12" db="EMBL/GenBank/DDBJ databases">
        <title>Genome Sequence of Lasiodiplodia mahajangana.</title>
        <authorList>
            <person name="Buettner E."/>
        </authorList>
    </citation>
    <scope>NUCLEOTIDE SEQUENCE</scope>
    <source>
        <strain evidence="1">VT137</strain>
    </source>
</reference>
<gene>
    <name evidence="1" type="ORF">O1611_g4416</name>
</gene>
<accession>A0ACC2JNZ5</accession>
<keyword evidence="2" id="KW-1185">Reference proteome</keyword>
<sequence length="325" mass="38192">MDIPKIACDAAAVAGRRKPWTQPRKQQSVNNYLLQLPHELILCINDFLEPPDLVLFTQTCYAMRIILEKHLERTNLNFSERLQFLVAFAREQPEKWVCKKCVTLHPIRKRDTPSAFVQESSCTRMREYGRRRYDTRLLSGQIRVEHRHIQLALKYTRLQDERYNRYLGALLAPYHDRNFHDVLKTFYSAYPKVVMAYNGDFTYLLLSTWRYYGTYRQRRGSFDDFGSLQICPHITVDHGRVVEVRAEGGEFMGACDHCATDFSIEPTSDSQCLDVRVWQDFGPEGSPIDLAWQSHRYWHRPNNQSRKPGTIRKLYEEDEKCGSRG</sequence>
<protein>
    <submittedName>
        <fullName evidence="1">Uncharacterized protein</fullName>
    </submittedName>
</protein>
<proteinExistence type="predicted"/>
<name>A0ACC2JNZ5_9PEZI</name>
<evidence type="ECO:0000313" key="2">
    <source>
        <dbReference type="Proteomes" id="UP001153332"/>
    </source>
</evidence>